<reference evidence="2" key="1">
    <citation type="journal article" date="2019" name="Int. J. Syst. Evol. Microbiol.">
        <title>The Global Catalogue of Microorganisms (GCM) 10K type strain sequencing project: providing services to taxonomists for standard genome sequencing and annotation.</title>
        <authorList>
            <consortium name="The Broad Institute Genomics Platform"/>
            <consortium name="The Broad Institute Genome Sequencing Center for Infectious Disease"/>
            <person name="Wu L."/>
            <person name="Ma J."/>
        </authorList>
    </citation>
    <scope>NUCLEOTIDE SEQUENCE [LARGE SCALE GENOMIC DNA]</scope>
    <source>
        <strain evidence="2">KCTC 13128</strain>
    </source>
</reference>
<sequence length="59" mass="6732">MKQNQMYQENFDVDRMINEGLGGGFILYGYDESKYEDPSHVSQLVEQADSPAREELTSA</sequence>
<name>A0ABV7CW83_9BACI</name>
<protein>
    <submittedName>
        <fullName evidence="1">Uncharacterized protein</fullName>
    </submittedName>
</protein>
<dbReference type="EMBL" id="JBHRSA010000041">
    <property type="protein sequence ID" value="MFC3040621.1"/>
    <property type="molecule type" value="Genomic_DNA"/>
</dbReference>
<evidence type="ECO:0000313" key="2">
    <source>
        <dbReference type="Proteomes" id="UP001595279"/>
    </source>
</evidence>
<comment type="caution">
    <text evidence="1">The sequence shown here is derived from an EMBL/GenBank/DDBJ whole genome shotgun (WGS) entry which is preliminary data.</text>
</comment>
<organism evidence="1 2">
    <name type="scientific">Virgibacillus xinjiangensis</name>
    <dbReference type="NCBI Taxonomy" id="393090"/>
    <lineage>
        <taxon>Bacteria</taxon>
        <taxon>Bacillati</taxon>
        <taxon>Bacillota</taxon>
        <taxon>Bacilli</taxon>
        <taxon>Bacillales</taxon>
        <taxon>Bacillaceae</taxon>
        <taxon>Virgibacillus</taxon>
    </lineage>
</organism>
<dbReference type="Proteomes" id="UP001595279">
    <property type="component" value="Unassembled WGS sequence"/>
</dbReference>
<gene>
    <name evidence="1" type="ORF">ACFOGI_10220</name>
</gene>
<evidence type="ECO:0000313" key="1">
    <source>
        <dbReference type="EMBL" id="MFC3040621.1"/>
    </source>
</evidence>
<keyword evidence="2" id="KW-1185">Reference proteome</keyword>
<accession>A0ABV7CW83</accession>
<dbReference type="RefSeq" id="WP_390272024.1">
    <property type="nucleotide sequence ID" value="NZ_JBHRSA010000041.1"/>
</dbReference>
<proteinExistence type="predicted"/>